<evidence type="ECO:0000256" key="1">
    <source>
        <dbReference type="ARBA" id="ARBA00006484"/>
    </source>
</evidence>
<dbReference type="InterPro" id="IPR002347">
    <property type="entry name" value="SDR_fam"/>
</dbReference>
<dbReference type="AlphaFoldDB" id="A0A0X8E420"/>
<reference evidence="3 4" key="1">
    <citation type="journal article" date="2016" name="J. Biotechnol.">
        <title>First complete genome sequence of a species in the genus Microterricola, an extremophilic cold active enzyme producing bacterial strain ERGS5:02 isolated from Sikkim Himalaya.</title>
        <authorList>
            <person name="Himanshu"/>
            <person name="Swarnkar M.K."/>
            <person name="Singh D."/>
            <person name="Kumar R."/>
        </authorList>
    </citation>
    <scope>NUCLEOTIDE SEQUENCE [LARGE SCALE GENOMIC DNA]</scope>
    <source>
        <strain evidence="3 4">ERGS5:02</strain>
    </source>
</reference>
<dbReference type="PRINTS" id="PR00080">
    <property type="entry name" value="SDRFAMILY"/>
</dbReference>
<dbReference type="SUPFAM" id="SSF51735">
    <property type="entry name" value="NAD(P)-binding Rossmann-fold domains"/>
    <property type="match status" value="1"/>
</dbReference>
<dbReference type="PANTHER" id="PTHR42760">
    <property type="entry name" value="SHORT-CHAIN DEHYDROGENASES/REDUCTASES FAMILY MEMBER"/>
    <property type="match status" value="1"/>
</dbReference>
<dbReference type="OrthoDB" id="286404at2"/>
<dbReference type="RefSeq" id="WP_067228950.1">
    <property type="nucleotide sequence ID" value="NZ_CP014145.1"/>
</dbReference>
<protein>
    <recommendedName>
        <fullName evidence="5">NAD(P)-dependent dehydrogenase, short-chain alcohol dehydrogenase family</fullName>
    </recommendedName>
</protein>
<keyword evidence="2" id="KW-0560">Oxidoreductase</keyword>
<evidence type="ECO:0000256" key="2">
    <source>
        <dbReference type="ARBA" id="ARBA00023002"/>
    </source>
</evidence>
<organism evidence="3 4">
    <name type="scientific">Microterricola viridarii</name>
    <dbReference type="NCBI Taxonomy" id="412690"/>
    <lineage>
        <taxon>Bacteria</taxon>
        <taxon>Bacillati</taxon>
        <taxon>Actinomycetota</taxon>
        <taxon>Actinomycetes</taxon>
        <taxon>Micrococcales</taxon>
        <taxon>Microbacteriaceae</taxon>
        <taxon>Microterricola</taxon>
    </lineage>
</organism>
<keyword evidence="4" id="KW-1185">Reference proteome</keyword>
<proteinExistence type="inferred from homology"/>
<gene>
    <name evidence="3" type="ORF">AWU67_11220</name>
</gene>
<dbReference type="PRINTS" id="PR00081">
    <property type="entry name" value="GDHRDH"/>
</dbReference>
<dbReference type="GO" id="GO:0016616">
    <property type="term" value="F:oxidoreductase activity, acting on the CH-OH group of donors, NAD or NADP as acceptor"/>
    <property type="evidence" value="ECO:0007669"/>
    <property type="project" value="TreeGrafter"/>
</dbReference>
<name>A0A0X8E420_9MICO</name>
<dbReference type="EMBL" id="CP014145">
    <property type="protein sequence ID" value="AMB59339.1"/>
    <property type="molecule type" value="Genomic_DNA"/>
</dbReference>
<evidence type="ECO:0008006" key="5">
    <source>
        <dbReference type="Google" id="ProtNLM"/>
    </source>
</evidence>
<dbReference type="KEGG" id="mvd:AWU67_11220"/>
<reference evidence="4" key="2">
    <citation type="submission" date="2016-01" db="EMBL/GenBank/DDBJ databases">
        <title>First complete genome sequence of a species in the genus Microterricola, an extremophilic cold active enzyme producing strain ERGS5:02 isolated from Sikkim Himalaya.</title>
        <authorList>
            <person name="Kumar R."/>
            <person name="Singh D."/>
            <person name="Swarnkar M.K."/>
        </authorList>
    </citation>
    <scope>NUCLEOTIDE SEQUENCE [LARGE SCALE GENOMIC DNA]</scope>
    <source>
        <strain evidence="4">ERGS5:02</strain>
    </source>
</reference>
<accession>A0A0X8E420</accession>
<evidence type="ECO:0000313" key="3">
    <source>
        <dbReference type="EMBL" id="AMB59339.1"/>
    </source>
</evidence>
<dbReference type="Proteomes" id="UP000058305">
    <property type="component" value="Chromosome"/>
</dbReference>
<comment type="similarity">
    <text evidence="1">Belongs to the short-chain dehydrogenases/reductases (SDR) family.</text>
</comment>
<dbReference type="InterPro" id="IPR036291">
    <property type="entry name" value="NAD(P)-bd_dom_sf"/>
</dbReference>
<dbReference type="Gene3D" id="3.40.50.720">
    <property type="entry name" value="NAD(P)-binding Rossmann-like Domain"/>
    <property type="match status" value="1"/>
</dbReference>
<dbReference type="FunFam" id="3.40.50.720:FF:000084">
    <property type="entry name" value="Short-chain dehydrogenase reductase"/>
    <property type="match status" value="1"/>
</dbReference>
<evidence type="ECO:0000313" key="4">
    <source>
        <dbReference type="Proteomes" id="UP000058305"/>
    </source>
</evidence>
<dbReference type="Pfam" id="PF13561">
    <property type="entry name" value="adh_short_C2"/>
    <property type="match status" value="1"/>
</dbReference>
<sequence>MSGGRFAGRVAVVSGSSSGIGLGIAEALLAEGARVFGLDLAGAIAATAPDAQGNAVERIPCDVSDAASVADATAALLHATGGRIDHVVANAGIRGSDTPAELLPIGEFDAVMAVNLRGVFLTLQGFAPAMLAAGSGSMVAIASMSGNHVVNVPQHTVAYNTAKAGVTALTRTLAVEWGGRGVRVNAVSPGYVATPFLEADAAMHPAWLPQTVPGRFARIEEIAAGVLYLLSDAAGYCHGTELLIDGGYSLR</sequence>
<dbReference type="PANTHER" id="PTHR42760:SF115">
    <property type="entry name" value="3-OXOACYL-[ACYL-CARRIER-PROTEIN] REDUCTASE FABG"/>
    <property type="match status" value="1"/>
</dbReference>